<dbReference type="AlphaFoldDB" id="A0A1H7CL48"/>
<reference evidence="2" key="1">
    <citation type="submission" date="2016-10" db="EMBL/GenBank/DDBJ databases">
        <authorList>
            <person name="Varghese N."/>
            <person name="Submissions S."/>
        </authorList>
    </citation>
    <scope>NUCLEOTIDE SEQUENCE [LARGE SCALE GENOMIC DNA]</scope>
    <source>
        <strain evidence="2">CGMCC 1.10218</strain>
    </source>
</reference>
<keyword evidence="2" id="KW-1185">Reference proteome</keyword>
<organism evidence="1 2">
    <name type="scientific">Deinococcus reticulitermitis</name>
    <dbReference type="NCBI Taxonomy" id="856736"/>
    <lineage>
        <taxon>Bacteria</taxon>
        <taxon>Thermotogati</taxon>
        <taxon>Deinococcota</taxon>
        <taxon>Deinococci</taxon>
        <taxon>Deinococcales</taxon>
        <taxon>Deinococcaceae</taxon>
        <taxon>Deinococcus</taxon>
    </lineage>
</organism>
<name>A0A1H7CL48_9DEIO</name>
<dbReference type="Proteomes" id="UP000199223">
    <property type="component" value="Unassembled WGS sequence"/>
</dbReference>
<dbReference type="GO" id="GO:0004519">
    <property type="term" value="F:endonuclease activity"/>
    <property type="evidence" value="ECO:0007669"/>
    <property type="project" value="UniProtKB-KW"/>
</dbReference>
<proteinExistence type="predicted"/>
<evidence type="ECO:0000313" key="2">
    <source>
        <dbReference type="Proteomes" id="UP000199223"/>
    </source>
</evidence>
<gene>
    <name evidence="1" type="ORF">SAMN04488058_1307</name>
</gene>
<keyword evidence="1" id="KW-0255">Endonuclease</keyword>
<protein>
    <submittedName>
        <fullName evidence="1">Restriction endonuclease</fullName>
    </submittedName>
</protein>
<evidence type="ECO:0000313" key="1">
    <source>
        <dbReference type="EMBL" id="SEJ89307.1"/>
    </source>
</evidence>
<keyword evidence="1" id="KW-0378">Hydrolase</keyword>
<dbReference type="EMBL" id="FNZA01000030">
    <property type="protein sequence ID" value="SEJ89307.1"/>
    <property type="molecule type" value="Genomic_DNA"/>
</dbReference>
<sequence length="397" mass="46108">MLEWGMARASRTLNPLHFEDLEPHRFEDLVRQLAYDYRVWSSIEATGRGGADDGIDIRAFESSVVPEVLDEEEDEAPPGLPTPGRLWILQCKREKRITPKQVERYVQESITGEQVPYGFILAAACDFSKKSYDAFRAALIGTGVQEFHLWGKAELEDMLFQPKNDPLLFAYFGISLQTRKRSRQSELRAVLAWRKRVGRILGNPTDILQKEILFRDATDEAYPLTEEVADFEQNPRWAIYRVRYFNARNALILEIRSHLAFHDTETGEWDMLPDPVPSDLDNQLWGKESEYSDLHWRRQHAWQRTVPEKHRAELVVLNRISLERVLAVDEVGDLAHPLPIFYVEPLPSGRLLDAEDEFHYLTSANYGLHKPEYDADPEKRIPYFKEFKLEAGDEQHT</sequence>
<keyword evidence="1" id="KW-0540">Nuclease</keyword>
<dbReference type="STRING" id="856736.SAMN04488058_1307"/>
<accession>A0A1H7CL48</accession>
<dbReference type="OrthoDB" id="63543at2"/>